<dbReference type="Proteomes" id="UP000214618">
    <property type="component" value="Chromosome"/>
</dbReference>
<dbReference type="PANTHER" id="PTHR48100:SF1">
    <property type="entry name" value="HISTIDINE PHOSPHATASE FAMILY PROTEIN-RELATED"/>
    <property type="match status" value="1"/>
</dbReference>
<dbReference type="InterPro" id="IPR029033">
    <property type="entry name" value="His_PPase_superfam"/>
</dbReference>
<dbReference type="InterPro" id="IPR050275">
    <property type="entry name" value="PGM_Phosphatase"/>
</dbReference>
<dbReference type="GO" id="GO:0016791">
    <property type="term" value="F:phosphatase activity"/>
    <property type="evidence" value="ECO:0007669"/>
    <property type="project" value="TreeGrafter"/>
</dbReference>
<organism evidence="1 2">
    <name type="scientific">Peribacillus simplex NBRC 15720 = DSM 1321</name>
    <dbReference type="NCBI Taxonomy" id="1349754"/>
    <lineage>
        <taxon>Bacteria</taxon>
        <taxon>Bacillati</taxon>
        <taxon>Bacillota</taxon>
        <taxon>Bacilli</taxon>
        <taxon>Bacillales</taxon>
        <taxon>Bacillaceae</taxon>
        <taxon>Peribacillus</taxon>
    </lineage>
</organism>
<evidence type="ECO:0000313" key="1">
    <source>
        <dbReference type="EMBL" id="ASS94692.1"/>
    </source>
</evidence>
<sequence>MADIVAITLLRHGLTVANERKAYLGWTDSPLSIEGEKEILDLRGSYPQYEKIHSSDLPRCVETARLLFPNAVPVKNPLFREMNFGSWEGRTYYELKTDGDYLNWLERPMEALVPGGESYPAFSERVNNGWNQLIACKENRIALMTHGGVIRDLLVRYAPKEKSFFDWGISHGRGYELIWEDRESLRRGERCTLLQEAPIMGKLNG</sequence>
<dbReference type="Gene3D" id="3.40.50.1240">
    <property type="entry name" value="Phosphoglycerate mutase-like"/>
    <property type="match status" value="1"/>
</dbReference>
<dbReference type="GeneID" id="56473602"/>
<dbReference type="EMBL" id="CP017704">
    <property type="protein sequence ID" value="ASS94692.1"/>
    <property type="molecule type" value="Genomic_DNA"/>
</dbReference>
<dbReference type="SMART" id="SM00855">
    <property type="entry name" value="PGAM"/>
    <property type="match status" value="1"/>
</dbReference>
<dbReference type="GO" id="GO:0005737">
    <property type="term" value="C:cytoplasm"/>
    <property type="evidence" value="ECO:0007669"/>
    <property type="project" value="TreeGrafter"/>
</dbReference>
<dbReference type="RefSeq" id="WP_063234220.1">
    <property type="nucleotide sequence ID" value="NZ_BCVO01000014.1"/>
</dbReference>
<evidence type="ECO:0000313" key="2">
    <source>
        <dbReference type="Proteomes" id="UP000214618"/>
    </source>
</evidence>
<accession>A0A223EHH9</accession>
<dbReference type="CDD" id="cd07067">
    <property type="entry name" value="HP_PGM_like"/>
    <property type="match status" value="1"/>
</dbReference>
<dbReference type="OrthoDB" id="9783269at2"/>
<dbReference type="PANTHER" id="PTHR48100">
    <property type="entry name" value="BROAD-SPECIFICITY PHOSPHATASE YOR283W-RELATED"/>
    <property type="match status" value="1"/>
</dbReference>
<gene>
    <name evidence="1" type="ORF">BS1321_12660</name>
</gene>
<reference evidence="1 2" key="1">
    <citation type="submission" date="2016-10" db="EMBL/GenBank/DDBJ databases">
        <title>The whole genome sequencing and assembly of Bacillus simplex DSM 1321 strain.</title>
        <authorList>
            <person name="Park M.-K."/>
            <person name="Lee Y.-J."/>
            <person name="Yi H."/>
            <person name="Bahn Y.-S."/>
            <person name="Kim J.F."/>
            <person name="Lee D.-W."/>
        </authorList>
    </citation>
    <scope>NUCLEOTIDE SEQUENCE [LARGE SCALE GENOMIC DNA]</scope>
    <source>
        <strain evidence="1 2">DSM 1321</strain>
    </source>
</reference>
<name>A0A223EHH9_9BACI</name>
<evidence type="ECO:0008006" key="3">
    <source>
        <dbReference type="Google" id="ProtNLM"/>
    </source>
</evidence>
<dbReference type="InterPro" id="IPR013078">
    <property type="entry name" value="His_Pase_superF_clade-1"/>
</dbReference>
<proteinExistence type="predicted"/>
<dbReference type="AlphaFoldDB" id="A0A223EHH9"/>
<protein>
    <recommendedName>
        <fullName evidence="3">Histidine phosphatase family protein</fullName>
    </recommendedName>
</protein>
<dbReference type="Pfam" id="PF00300">
    <property type="entry name" value="His_Phos_1"/>
    <property type="match status" value="1"/>
</dbReference>
<dbReference type="SUPFAM" id="SSF53254">
    <property type="entry name" value="Phosphoglycerate mutase-like"/>
    <property type="match status" value="1"/>
</dbReference>